<comment type="caution">
    <text evidence="2">The sequence shown here is derived from an EMBL/GenBank/DDBJ whole genome shotgun (WGS) entry which is preliminary data.</text>
</comment>
<evidence type="ECO:0000256" key="1">
    <source>
        <dbReference type="SAM" id="MobiDB-lite"/>
    </source>
</evidence>
<sequence>MAAMLEAEILAAEIEAAGSGEMMPAEALVVVETVTVHGPYATVAAAVEQARDVRDGCGRFPPRTAATGPPPWDSGAEAGDRDAETSVEVLDERAYAGARDAAAAALGGARARDVFARRVAAEMRGAQFFDHEADPPVYPYDAPLAACFERLPRLRYVDFGHGDDDALATFWGYCFSQDRVEALRERFPAVECSMAEAKHSPLPHPFPGGSLAHEEALFDIVGRLGEDGDPAVRACAREYLSDFDHADDRHGVDLASLSLDDQRDVEVDYNDSYGESGESDSS</sequence>
<evidence type="ECO:0000313" key="3">
    <source>
        <dbReference type="Proteomes" id="UP001363151"/>
    </source>
</evidence>
<dbReference type="EMBL" id="JBBJCI010000035">
    <property type="protein sequence ID" value="KAK7253577.1"/>
    <property type="molecule type" value="Genomic_DNA"/>
</dbReference>
<gene>
    <name evidence="2" type="ORF">SO694_000011238</name>
</gene>
<protein>
    <submittedName>
        <fullName evidence="2">N-acetylgalactosamine 4-sulfate 6-O-sulfotransferase</fullName>
    </submittedName>
</protein>
<name>A0ABR1GC94_AURAN</name>
<proteinExistence type="predicted"/>
<feature type="region of interest" description="Disordered" evidence="1">
    <location>
        <begin position="56"/>
        <end position="84"/>
    </location>
</feature>
<keyword evidence="3" id="KW-1185">Reference proteome</keyword>
<organism evidence="2 3">
    <name type="scientific">Aureococcus anophagefferens</name>
    <name type="common">Harmful bloom alga</name>
    <dbReference type="NCBI Taxonomy" id="44056"/>
    <lineage>
        <taxon>Eukaryota</taxon>
        <taxon>Sar</taxon>
        <taxon>Stramenopiles</taxon>
        <taxon>Ochrophyta</taxon>
        <taxon>Pelagophyceae</taxon>
        <taxon>Pelagomonadales</taxon>
        <taxon>Pelagomonadaceae</taxon>
        <taxon>Aureococcus</taxon>
    </lineage>
</organism>
<dbReference type="Proteomes" id="UP001363151">
    <property type="component" value="Unassembled WGS sequence"/>
</dbReference>
<accession>A0ABR1GC94</accession>
<reference evidence="2 3" key="1">
    <citation type="submission" date="2024-03" db="EMBL/GenBank/DDBJ databases">
        <title>Aureococcus anophagefferens CCMP1851 and Kratosvirus quantuckense: Draft genome of a second virus-susceptible host strain in the model system.</title>
        <authorList>
            <person name="Chase E."/>
            <person name="Truchon A.R."/>
            <person name="Schepens W."/>
            <person name="Wilhelm S.W."/>
        </authorList>
    </citation>
    <scope>NUCLEOTIDE SEQUENCE [LARGE SCALE GENOMIC DNA]</scope>
    <source>
        <strain evidence="2 3">CCMP1851</strain>
    </source>
</reference>
<evidence type="ECO:0000313" key="2">
    <source>
        <dbReference type="EMBL" id="KAK7253577.1"/>
    </source>
</evidence>